<gene>
    <name evidence="2" type="ORF">E2L05_15735</name>
</gene>
<keyword evidence="2" id="KW-0413">Isomerase</keyword>
<dbReference type="InterPro" id="IPR036237">
    <property type="entry name" value="Xyl_isomerase-like_sf"/>
</dbReference>
<dbReference type="Pfam" id="PF01261">
    <property type="entry name" value="AP_endonuc_2"/>
    <property type="match status" value="1"/>
</dbReference>
<dbReference type="SUPFAM" id="SSF51658">
    <property type="entry name" value="Xylose isomerase-like"/>
    <property type="match status" value="1"/>
</dbReference>
<dbReference type="Proteomes" id="UP000294562">
    <property type="component" value="Unassembled WGS sequence"/>
</dbReference>
<accession>A0A4R6ATF4</accession>
<dbReference type="GO" id="GO:0016853">
    <property type="term" value="F:isomerase activity"/>
    <property type="evidence" value="ECO:0007669"/>
    <property type="project" value="UniProtKB-KW"/>
</dbReference>
<keyword evidence="3" id="KW-1185">Reference proteome</keyword>
<protein>
    <submittedName>
        <fullName evidence="2">Sugar phosphate isomerase/epimerase</fullName>
    </submittedName>
</protein>
<reference evidence="2 3" key="1">
    <citation type="submission" date="2019-03" db="EMBL/GenBank/DDBJ databases">
        <title>Rhodobacteraceae bacterium SM1902, a new member of the family Rhodobacteraceae isolated from Yantai.</title>
        <authorList>
            <person name="Sun Y."/>
        </authorList>
    </citation>
    <scope>NUCLEOTIDE SEQUENCE [LARGE SCALE GENOMIC DNA]</scope>
    <source>
        <strain evidence="2 3">SM1902</strain>
    </source>
</reference>
<evidence type="ECO:0000313" key="3">
    <source>
        <dbReference type="Proteomes" id="UP000294562"/>
    </source>
</evidence>
<dbReference type="AlphaFoldDB" id="A0A4R6ATF4"/>
<dbReference type="InterPro" id="IPR013022">
    <property type="entry name" value="Xyl_isomerase-like_TIM-brl"/>
</dbReference>
<dbReference type="EMBL" id="SMZO01000045">
    <property type="protein sequence ID" value="TDL85436.1"/>
    <property type="molecule type" value="Genomic_DNA"/>
</dbReference>
<dbReference type="PANTHER" id="PTHR12110:SF41">
    <property type="entry name" value="INOSOSE DEHYDRATASE"/>
    <property type="match status" value="1"/>
</dbReference>
<proteinExistence type="predicted"/>
<comment type="caution">
    <text evidence="2">The sequence shown here is derived from an EMBL/GenBank/DDBJ whole genome shotgun (WGS) entry which is preliminary data.</text>
</comment>
<sequence length="274" mass="29884">MQEWKLAYQANCWGPLGGNAVGVTSITELTYRTFADMAVAFRDIAAAGYQGVELFDGNLLDYSARDFRALLDDTGLSLVAAYSGGNFIYDEILPEELDRIRRAVDQTAELGAPHFVVGGGAKRFDGIREGDYGKLSAALEKVAGIAAERGLQGHYHPHLTTIGESPEQVCKIFSQTSIHFCPDTAHLAAGGGDPAAMIREHRDRISYVHLKGWQKEPFAFTPLDRGDLDSAPIIAALRDTEFDGWVAVELDAWDDPRAGAELSMAYLEKSFEPA</sequence>
<feature type="domain" description="Xylose isomerase-like TIM barrel" evidence="1">
    <location>
        <begin position="41"/>
        <end position="269"/>
    </location>
</feature>
<dbReference type="OrthoDB" id="9786584at2"/>
<dbReference type="PANTHER" id="PTHR12110">
    <property type="entry name" value="HYDROXYPYRUVATE ISOMERASE"/>
    <property type="match status" value="1"/>
</dbReference>
<dbReference type="Gene3D" id="3.20.20.150">
    <property type="entry name" value="Divalent-metal-dependent TIM barrel enzymes"/>
    <property type="match status" value="1"/>
</dbReference>
<dbReference type="InterPro" id="IPR050312">
    <property type="entry name" value="IolE/XylAMocC-like"/>
</dbReference>
<name>A0A4R6ATF4_9RHOB</name>
<evidence type="ECO:0000259" key="1">
    <source>
        <dbReference type="Pfam" id="PF01261"/>
    </source>
</evidence>
<organism evidence="2 3">
    <name type="scientific">Meridianimarinicoccus aquatilis</name>
    <dbReference type="NCBI Taxonomy" id="2552766"/>
    <lineage>
        <taxon>Bacteria</taxon>
        <taxon>Pseudomonadati</taxon>
        <taxon>Pseudomonadota</taxon>
        <taxon>Alphaproteobacteria</taxon>
        <taxon>Rhodobacterales</taxon>
        <taxon>Paracoccaceae</taxon>
        <taxon>Meridianimarinicoccus</taxon>
    </lineage>
</organism>
<dbReference type="RefSeq" id="WP_133343829.1">
    <property type="nucleotide sequence ID" value="NZ_SMZO01000045.1"/>
</dbReference>
<evidence type="ECO:0000313" key="2">
    <source>
        <dbReference type="EMBL" id="TDL85436.1"/>
    </source>
</evidence>